<dbReference type="InterPro" id="IPR007016">
    <property type="entry name" value="O-antigen_ligase-rel_domated"/>
</dbReference>
<dbReference type="STRING" id="415747.SAMN03097708_01226"/>
<accession>A0A1G5Q2M1</accession>
<name>A0A1G5Q2M1_9GAMM</name>
<feature type="transmembrane region" description="Helical" evidence="5">
    <location>
        <begin position="402"/>
        <end position="422"/>
    </location>
</feature>
<sequence>MFRSNLPILTSTIHVSGQFMNNTEDTLALPGEESTWRRTQGIRRLPKRSTAGFILAMAFLFLEYVRPQDYVAALGIIRPGLILAVLLFSLWLTKSEKGYLKTPLVRVYLAFIALIVISVFYAVNNHAAFVTTKGMLITLLAGVLPLMAFVDSHERLKKFIRLWLLFHVVAAVLGILNGGKGPGSFLGDENDLALALNIAIPYAFFMSKSPGNSRKERLLYLGATVALVLGVIATMSRGGFVGLLIVTCGVIVFSENRLRNSLLLGFVGLIALLFASEQYVEEMKTITDPTESTAQKRFYYWGRAWEMFVDNPVLGVGANNFPYQIYEYEIRDPEYDIRHNKVSWGRVAHSAYFSLIAELGLTGTILFGLIIVRLSRMLRSIPRFYATLRPDKIEARHSEVILLSRAALVGLFGYLATGAFLSVLYYPHVWYLIAVAVILERLVARHREQLRGEGALYSPGNRAGSVMGVK</sequence>
<dbReference type="RefSeq" id="WP_092994003.1">
    <property type="nucleotide sequence ID" value="NZ_FMWD01000003.1"/>
</dbReference>
<feature type="transmembrane region" description="Helical" evidence="5">
    <location>
        <begin position="239"/>
        <end position="255"/>
    </location>
</feature>
<feature type="transmembrane region" description="Helical" evidence="5">
    <location>
        <begin position="104"/>
        <end position="123"/>
    </location>
</feature>
<feature type="transmembrane region" description="Helical" evidence="5">
    <location>
        <begin position="218"/>
        <end position="233"/>
    </location>
</feature>
<evidence type="ECO:0000256" key="1">
    <source>
        <dbReference type="ARBA" id="ARBA00004141"/>
    </source>
</evidence>
<organism evidence="7 8">
    <name type="scientific">Thiohalomonas denitrificans</name>
    <dbReference type="NCBI Taxonomy" id="415747"/>
    <lineage>
        <taxon>Bacteria</taxon>
        <taxon>Pseudomonadati</taxon>
        <taxon>Pseudomonadota</taxon>
        <taxon>Gammaproteobacteria</taxon>
        <taxon>Thiohalomonadales</taxon>
        <taxon>Thiohalomonadaceae</taxon>
        <taxon>Thiohalomonas</taxon>
    </lineage>
</organism>
<feature type="transmembrane region" description="Helical" evidence="5">
    <location>
        <begin position="351"/>
        <end position="374"/>
    </location>
</feature>
<evidence type="ECO:0000256" key="3">
    <source>
        <dbReference type="ARBA" id="ARBA00022989"/>
    </source>
</evidence>
<evidence type="ECO:0000313" key="8">
    <source>
        <dbReference type="Proteomes" id="UP000199648"/>
    </source>
</evidence>
<feature type="transmembrane region" description="Helical" evidence="5">
    <location>
        <begin position="428"/>
        <end position="444"/>
    </location>
</feature>
<dbReference type="GO" id="GO:0016020">
    <property type="term" value="C:membrane"/>
    <property type="evidence" value="ECO:0007669"/>
    <property type="project" value="UniProtKB-SubCell"/>
</dbReference>
<dbReference type="PANTHER" id="PTHR37422">
    <property type="entry name" value="TEICHURONIC ACID BIOSYNTHESIS PROTEIN TUAE"/>
    <property type="match status" value="1"/>
</dbReference>
<reference evidence="7 8" key="1">
    <citation type="submission" date="2016-10" db="EMBL/GenBank/DDBJ databases">
        <authorList>
            <person name="de Groot N.N."/>
        </authorList>
    </citation>
    <scope>NUCLEOTIDE SEQUENCE [LARGE SCALE GENOMIC DNA]</scope>
    <source>
        <strain evidence="7 8">HLD2</strain>
    </source>
</reference>
<keyword evidence="3 5" id="KW-1133">Transmembrane helix</keyword>
<keyword evidence="2 5" id="KW-0812">Transmembrane</keyword>
<dbReference type="Proteomes" id="UP000199648">
    <property type="component" value="Unassembled WGS sequence"/>
</dbReference>
<dbReference type="OrthoDB" id="9772644at2"/>
<feature type="transmembrane region" description="Helical" evidence="5">
    <location>
        <begin position="129"/>
        <end position="150"/>
    </location>
</feature>
<protein>
    <submittedName>
        <fullName evidence="7">Probable O-glycosylation ligase, exosortase A-associated</fullName>
    </submittedName>
</protein>
<feature type="domain" description="O-antigen ligase-related" evidence="6">
    <location>
        <begin position="223"/>
        <end position="367"/>
    </location>
</feature>
<evidence type="ECO:0000256" key="5">
    <source>
        <dbReference type="SAM" id="Phobius"/>
    </source>
</evidence>
<dbReference type="Pfam" id="PF04932">
    <property type="entry name" value="Wzy_C"/>
    <property type="match status" value="1"/>
</dbReference>
<evidence type="ECO:0000313" key="7">
    <source>
        <dbReference type="EMBL" id="SCZ55917.1"/>
    </source>
</evidence>
<feature type="transmembrane region" description="Helical" evidence="5">
    <location>
        <begin position="70"/>
        <end position="92"/>
    </location>
</feature>
<keyword evidence="8" id="KW-1185">Reference proteome</keyword>
<dbReference type="GO" id="GO:0016874">
    <property type="term" value="F:ligase activity"/>
    <property type="evidence" value="ECO:0007669"/>
    <property type="project" value="UniProtKB-KW"/>
</dbReference>
<dbReference type="PANTHER" id="PTHR37422:SF13">
    <property type="entry name" value="LIPOPOLYSACCHARIDE BIOSYNTHESIS PROTEIN PA4999-RELATED"/>
    <property type="match status" value="1"/>
</dbReference>
<comment type="subcellular location">
    <subcellularLocation>
        <location evidence="1">Membrane</location>
        <topology evidence="1">Multi-pass membrane protein</topology>
    </subcellularLocation>
</comment>
<proteinExistence type="predicted"/>
<dbReference type="EMBL" id="FMWD01000003">
    <property type="protein sequence ID" value="SCZ55917.1"/>
    <property type="molecule type" value="Genomic_DNA"/>
</dbReference>
<feature type="transmembrane region" description="Helical" evidence="5">
    <location>
        <begin position="45"/>
        <end position="64"/>
    </location>
</feature>
<feature type="transmembrane region" description="Helical" evidence="5">
    <location>
        <begin position="191"/>
        <end position="206"/>
    </location>
</feature>
<dbReference type="AlphaFoldDB" id="A0A1G5Q2M1"/>
<gene>
    <name evidence="7" type="ORF">SAMN03097708_01226</name>
</gene>
<dbReference type="InterPro" id="IPR051533">
    <property type="entry name" value="WaaL-like"/>
</dbReference>
<evidence type="ECO:0000256" key="2">
    <source>
        <dbReference type="ARBA" id="ARBA00022692"/>
    </source>
</evidence>
<feature type="transmembrane region" description="Helical" evidence="5">
    <location>
        <begin position="262"/>
        <end position="280"/>
    </location>
</feature>
<evidence type="ECO:0000259" key="6">
    <source>
        <dbReference type="Pfam" id="PF04932"/>
    </source>
</evidence>
<feature type="transmembrane region" description="Helical" evidence="5">
    <location>
        <begin position="162"/>
        <end position="179"/>
    </location>
</feature>
<keyword evidence="7" id="KW-0436">Ligase</keyword>
<evidence type="ECO:0000256" key="4">
    <source>
        <dbReference type="ARBA" id="ARBA00023136"/>
    </source>
</evidence>
<keyword evidence="4 5" id="KW-0472">Membrane</keyword>